<evidence type="ECO:0008006" key="5">
    <source>
        <dbReference type="Google" id="ProtNLM"/>
    </source>
</evidence>
<gene>
    <name evidence="3" type="ORF">CC99x_009760</name>
    <name evidence="2" type="ORF">CC99x_01793</name>
</gene>
<dbReference type="AlphaFoldDB" id="A0A0Q9YNP7"/>
<dbReference type="EMBL" id="LKHV01000009">
    <property type="protein sequence ID" value="KRG18081.1"/>
    <property type="molecule type" value="Genomic_DNA"/>
</dbReference>
<name>A0A0Q9YNP7_9GAMM</name>
<evidence type="ECO:0000313" key="2">
    <source>
        <dbReference type="EMBL" id="KRG18081.1"/>
    </source>
</evidence>
<evidence type="ECO:0000313" key="3">
    <source>
        <dbReference type="EMBL" id="MCS5709190.1"/>
    </source>
</evidence>
<proteinExistence type="predicted"/>
<reference evidence="3" key="2">
    <citation type="journal article" date="2016" name="Genome Announc.">
        <title>Draft Genome Sequences of Two Novel Amoeba-Resistant Intranuclear Bacteria, 'Candidatus Berkiella cookevillensis' and 'Candidatus Berkiella aquae'.</title>
        <authorList>
            <person name="Mehari Y.T."/>
            <person name="Arivett B.A."/>
            <person name="Farone A.L."/>
            <person name="Gunderson J.H."/>
            <person name="Farone M.B."/>
        </authorList>
    </citation>
    <scope>NUCLEOTIDE SEQUENCE</scope>
    <source>
        <strain evidence="3">CC99</strain>
    </source>
</reference>
<comment type="caution">
    <text evidence="2">The sequence shown here is derived from an EMBL/GenBank/DDBJ whole genome shotgun (WGS) entry which is preliminary data.</text>
</comment>
<evidence type="ECO:0000313" key="4">
    <source>
        <dbReference type="Proteomes" id="UP000051494"/>
    </source>
</evidence>
<keyword evidence="4" id="KW-1185">Reference proteome</keyword>
<evidence type="ECO:0000256" key="1">
    <source>
        <dbReference type="SAM" id="SignalP"/>
    </source>
</evidence>
<protein>
    <recommendedName>
        <fullName evidence="5">Pilus assembly protein, PilP</fullName>
    </recommendedName>
</protein>
<sequence length="180" mass="20369">MSAPVKIATAFLSCSFVLFSLNIQAGEPRVETKVETQKPESQTIFLEHNMLLQQSQDPTNAVPLTAEEQKAADLKMAELKEAELKAAEMKELGYKVVYSKQSIKKPDLNNKKIKGQIYRYQSPYQKFEVKTDELGQFLLDKKLDKNVAISLFYIEGQEKSNVRCNGNALPGKKEITVYCE</sequence>
<reference evidence="3" key="3">
    <citation type="submission" date="2021-06" db="EMBL/GenBank/DDBJ databases">
        <title>Genomic Description and Analysis of Intracellular Bacteria, Candidatus Berkiella cookevillensis and Candidatus Berkiella aquae.</title>
        <authorList>
            <person name="Kidane D.T."/>
            <person name="Mehari Y.T."/>
            <person name="Rice F.C."/>
            <person name="Arivett B.A."/>
            <person name="Farone A.L."/>
            <person name="Berk S.G."/>
            <person name="Farone M.B."/>
        </authorList>
    </citation>
    <scope>NUCLEOTIDE SEQUENCE</scope>
    <source>
        <strain evidence="3">CC99</strain>
    </source>
</reference>
<accession>A0A0Q9YNP7</accession>
<keyword evidence="1" id="KW-0732">Signal</keyword>
<dbReference type="EMBL" id="LKHV02000001">
    <property type="protein sequence ID" value="MCS5709190.1"/>
    <property type="molecule type" value="Genomic_DNA"/>
</dbReference>
<dbReference type="Proteomes" id="UP000051494">
    <property type="component" value="Unassembled WGS sequence"/>
</dbReference>
<organism evidence="2">
    <name type="scientific">Candidatus Berkiella cookevillensis</name>
    <dbReference type="NCBI Taxonomy" id="437022"/>
    <lineage>
        <taxon>Bacteria</taxon>
        <taxon>Pseudomonadati</taxon>
        <taxon>Pseudomonadota</taxon>
        <taxon>Gammaproteobacteria</taxon>
        <taxon>Candidatus Berkiellales</taxon>
        <taxon>Candidatus Berkiellaceae</taxon>
        <taxon>Candidatus Berkiella</taxon>
    </lineage>
</organism>
<feature type="chain" id="PRO_5043129787" description="Pilus assembly protein, PilP" evidence="1">
    <location>
        <begin position="26"/>
        <end position="180"/>
    </location>
</feature>
<reference evidence="2" key="1">
    <citation type="submission" date="2015-09" db="EMBL/GenBank/DDBJ databases">
        <title>Draft Genome Sequences of Two Novel Amoeba-resistant Intranuclear Bacteria, Candidatus Berkiella cookevillensis and Candidatus Berkiella aquae.</title>
        <authorList>
            <person name="Mehari Y.T."/>
            <person name="Arivett B.A."/>
            <person name="Farone A.L."/>
            <person name="Gunderson J.H."/>
            <person name="Farone M.B."/>
        </authorList>
    </citation>
    <scope>NUCLEOTIDE SEQUENCE [LARGE SCALE GENOMIC DNA]</scope>
    <source>
        <strain evidence="2">CC99</strain>
    </source>
</reference>
<dbReference type="STRING" id="437022.CC99x_01793"/>
<feature type="signal peptide" evidence="1">
    <location>
        <begin position="1"/>
        <end position="25"/>
    </location>
</feature>
<dbReference type="PATRIC" id="fig|1590042.3.peg.1821"/>
<dbReference type="RefSeq" id="WP_057624900.1">
    <property type="nucleotide sequence ID" value="NZ_LKHV02000001.1"/>
</dbReference>